<accession>A0A394DJE7</accession>
<evidence type="ECO:0000313" key="3">
    <source>
        <dbReference type="Proteomes" id="UP000188354"/>
    </source>
</evidence>
<comment type="caution">
    <text evidence="2">The sequence shown here is derived from an EMBL/GenBank/DDBJ whole genome shotgun (WGS) entry which is preliminary data.</text>
</comment>
<feature type="region of interest" description="Disordered" evidence="1">
    <location>
        <begin position="1"/>
        <end position="20"/>
    </location>
</feature>
<dbReference type="Gramene" id="OIW20427">
    <property type="protein sequence ID" value="OIW20427"/>
    <property type="gene ID" value="TanjilG_11126"/>
</dbReference>
<sequence length="55" mass="6096">MTGSTIEHHMHPTVNTITPQATTRLSDISLQQPTSDMHHSVQRAAFTSTPSYAFQ</sequence>
<feature type="compositionally biased region" description="Basic and acidic residues" evidence="1">
    <location>
        <begin position="1"/>
        <end position="10"/>
    </location>
</feature>
<proteinExistence type="predicted"/>
<reference evidence="2 3" key="1">
    <citation type="journal article" date="2017" name="Plant Biotechnol. J.">
        <title>A comprehensive draft genome sequence for lupin (Lupinus angustifolius), an emerging health food: insights into plant-microbe interactions and legume evolution.</title>
        <authorList>
            <person name="Hane J.K."/>
            <person name="Ming Y."/>
            <person name="Kamphuis L.G."/>
            <person name="Nelson M.N."/>
            <person name="Garg G."/>
            <person name="Atkins C.A."/>
            <person name="Bayer P.E."/>
            <person name="Bravo A."/>
            <person name="Bringans S."/>
            <person name="Cannon S."/>
            <person name="Edwards D."/>
            <person name="Foley R."/>
            <person name="Gao L.L."/>
            <person name="Harrison M.J."/>
            <person name="Huang W."/>
            <person name="Hurgobin B."/>
            <person name="Li S."/>
            <person name="Liu C.W."/>
            <person name="McGrath A."/>
            <person name="Morahan G."/>
            <person name="Murray J."/>
            <person name="Weller J."/>
            <person name="Jian J."/>
            <person name="Singh K.B."/>
        </authorList>
    </citation>
    <scope>NUCLEOTIDE SEQUENCE [LARGE SCALE GENOMIC DNA]</scope>
    <source>
        <strain evidence="3">cv. Tanjil</strain>
        <tissue evidence="2">Whole plant</tissue>
    </source>
</reference>
<protein>
    <submittedName>
        <fullName evidence="2">Uncharacterized protein</fullName>
    </submittedName>
</protein>
<evidence type="ECO:0000313" key="2">
    <source>
        <dbReference type="EMBL" id="OIW20427.1"/>
    </source>
</evidence>
<dbReference type="AlphaFoldDB" id="A0A394DJE7"/>
<organism evidence="2 3">
    <name type="scientific">Lupinus angustifolius</name>
    <name type="common">Narrow-leaved blue lupine</name>
    <dbReference type="NCBI Taxonomy" id="3871"/>
    <lineage>
        <taxon>Eukaryota</taxon>
        <taxon>Viridiplantae</taxon>
        <taxon>Streptophyta</taxon>
        <taxon>Embryophyta</taxon>
        <taxon>Tracheophyta</taxon>
        <taxon>Spermatophyta</taxon>
        <taxon>Magnoliopsida</taxon>
        <taxon>eudicotyledons</taxon>
        <taxon>Gunneridae</taxon>
        <taxon>Pentapetalae</taxon>
        <taxon>rosids</taxon>
        <taxon>fabids</taxon>
        <taxon>Fabales</taxon>
        <taxon>Fabaceae</taxon>
        <taxon>Papilionoideae</taxon>
        <taxon>50 kb inversion clade</taxon>
        <taxon>genistoids sensu lato</taxon>
        <taxon>core genistoids</taxon>
        <taxon>Genisteae</taxon>
        <taxon>Lupinus</taxon>
    </lineage>
</organism>
<dbReference type="Proteomes" id="UP000188354">
    <property type="component" value="Unassembled WGS sequence"/>
</dbReference>
<evidence type="ECO:0000256" key="1">
    <source>
        <dbReference type="SAM" id="MobiDB-lite"/>
    </source>
</evidence>
<gene>
    <name evidence="2" type="ORF">TanjilG_11126</name>
</gene>
<name>A0A394DJE7_LUPAN</name>
<dbReference type="EMBL" id="MLAU01009271">
    <property type="protein sequence ID" value="OIW20427.1"/>
    <property type="molecule type" value="Genomic_DNA"/>
</dbReference>
<keyword evidence="3" id="KW-1185">Reference proteome</keyword>